<proteinExistence type="predicted"/>
<accession>A0A0X8JDY9</accession>
<feature type="transmembrane region" description="Helical" evidence="1">
    <location>
        <begin position="142"/>
        <end position="163"/>
    </location>
</feature>
<feature type="transmembrane region" description="Helical" evidence="1">
    <location>
        <begin position="87"/>
        <end position="109"/>
    </location>
</feature>
<keyword evidence="1" id="KW-1133">Transmembrane helix</keyword>
<keyword evidence="1" id="KW-0812">Transmembrane</keyword>
<dbReference type="STRING" id="111015.AXF14_03680"/>
<gene>
    <name evidence="2" type="ORF">AXF14_03680</name>
</gene>
<feature type="transmembrane region" description="Helical" evidence="1">
    <location>
        <begin position="58"/>
        <end position="75"/>
    </location>
</feature>
<protein>
    <submittedName>
        <fullName evidence="2">Uncharacterized protein</fullName>
    </submittedName>
</protein>
<dbReference type="KEGG" id="ard:AXF14_03680"/>
<evidence type="ECO:0000313" key="2">
    <source>
        <dbReference type="EMBL" id="AMD86861.1"/>
    </source>
</evidence>
<feature type="transmembrane region" description="Helical" evidence="1">
    <location>
        <begin position="115"/>
        <end position="135"/>
    </location>
</feature>
<evidence type="ECO:0000313" key="3">
    <source>
        <dbReference type="Proteomes" id="UP000065220"/>
    </source>
</evidence>
<feature type="transmembrane region" description="Helical" evidence="1">
    <location>
        <begin position="183"/>
        <end position="205"/>
    </location>
</feature>
<sequence length="213" mass="23796">MTSSDARATSPDDWRTGVAWVWRLVLAVAAGWATWLLLAGRPTADLLAQLRYFTTESTIAVLLVNAGAVVRPLLVRSGPYRFEGRRTWFRGLATTMTVFTGIIFATLLGHTYPETAGRIAHAFLPAAMLVDWLLVGRSHRRLAWWVPLTWAAALIPYLFLYVWDARALGTPMYPFLDPASPDWWGTVAAVVVALLVLSYLLRWLARATGRRRG</sequence>
<dbReference type="AlphaFoldDB" id="A0A0X8JDY9"/>
<dbReference type="EMBL" id="CP014228">
    <property type="protein sequence ID" value="AMD86861.1"/>
    <property type="molecule type" value="Genomic_DNA"/>
</dbReference>
<dbReference type="RefSeq" id="WP_067940932.1">
    <property type="nucleotide sequence ID" value="NZ_CP014228.1"/>
</dbReference>
<reference evidence="3" key="1">
    <citation type="submission" date="2016-02" db="EMBL/GenBank/DDBJ databases">
        <authorList>
            <person name="Holder M.E."/>
            <person name="Ajami N.J."/>
            <person name="Petrosino J.F."/>
        </authorList>
    </citation>
    <scope>NUCLEOTIDE SEQUENCE [LARGE SCALE GENOMIC DNA]</scope>
    <source>
        <strain evidence="3">CCUG 36733</strain>
    </source>
</reference>
<feature type="transmembrane region" description="Helical" evidence="1">
    <location>
        <begin position="20"/>
        <end position="38"/>
    </location>
</feature>
<dbReference type="Proteomes" id="UP000065220">
    <property type="component" value="Chromosome"/>
</dbReference>
<name>A0A0X8JDY9_ACTRD</name>
<keyword evidence="1" id="KW-0472">Membrane</keyword>
<organism evidence="2 3">
    <name type="scientific">Actinomyces radicidentis</name>
    <dbReference type="NCBI Taxonomy" id="111015"/>
    <lineage>
        <taxon>Bacteria</taxon>
        <taxon>Bacillati</taxon>
        <taxon>Actinomycetota</taxon>
        <taxon>Actinomycetes</taxon>
        <taxon>Actinomycetales</taxon>
        <taxon>Actinomycetaceae</taxon>
        <taxon>Actinomyces</taxon>
    </lineage>
</organism>
<keyword evidence="3" id="KW-1185">Reference proteome</keyword>
<dbReference type="OrthoDB" id="3261081at2"/>
<evidence type="ECO:0000256" key="1">
    <source>
        <dbReference type="SAM" id="Phobius"/>
    </source>
</evidence>